<gene>
    <name evidence="2" type="ORF">HID58_043189</name>
</gene>
<proteinExistence type="predicted"/>
<feature type="compositionally biased region" description="Low complexity" evidence="1">
    <location>
        <begin position="114"/>
        <end position="130"/>
    </location>
</feature>
<protein>
    <submittedName>
        <fullName evidence="2">Uncharacterized protein</fullName>
    </submittedName>
</protein>
<evidence type="ECO:0000256" key="1">
    <source>
        <dbReference type="SAM" id="MobiDB-lite"/>
    </source>
</evidence>
<evidence type="ECO:0000313" key="3">
    <source>
        <dbReference type="Proteomes" id="UP000824890"/>
    </source>
</evidence>
<organism evidence="2 3">
    <name type="scientific">Brassica napus</name>
    <name type="common">Rape</name>
    <dbReference type="NCBI Taxonomy" id="3708"/>
    <lineage>
        <taxon>Eukaryota</taxon>
        <taxon>Viridiplantae</taxon>
        <taxon>Streptophyta</taxon>
        <taxon>Embryophyta</taxon>
        <taxon>Tracheophyta</taxon>
        <taxon>Spermatophyta</taxon>
        <taxon>Magnoliopsida</taxon>
        <taxon>eudicotyledons</taxon>
        <taxon>Gunneridae</taxon>
        <taxon>Pentapetalae</taxon>
        <taxon>rosids</taxon>
        <taxon>malvids</taxon>
        <taxon>Brassicales</taxon>
        <taxon>Brassicaceae</taxon>
        <taxon>Brassiceae</taxon>
        <taxon>Brassica</taxon>
    </lineage>
</organism>
<reference evidence="2 3" key="1">
    <citation type="submission" date="2021-05" db="EMBL/GenBank/DDBJ databases">
        <title>Genome Assembly of Synthetic Allotetraploid Brassica napus Reveals Homoeologous Exchanges between Subgenomes.</title>
        <authorList>
            <person name="Davis J.T."/>
        </authorList>
    </citation>
    <scope>NUCLEOTIDE SEQUENCE [LARGE SCALE GENOMIC DNA]</scope>
    <source>
        <strain evidence="3">cv. Da-Ae</strain>
        <tissue evidence="2">Seedling</tissue>
    </source>
</reference>
<evidence type="ECO:0000313" key="2">
    <source>
        <dbReference type="EMBL" id="KAH0903686.1"/>
    </source>
</evidence>
<dbReference type="EMBL" id="JAGKQM010000011">
    <property type="protein sequence ID" value="KAH0903686.1"/>
    <property type="molecule type" value="Genomic_DNA"/>
</dbReference>
<dbReference type="Proteomes" id="UP000824890">
    <property type="component" value="Unassembled WGS sequence"/>
</dbReference>
<comment type="caution">
    <text evidence="2">The sequence shown here is derived from an EMBL/GenBank/DDBJ whole genome shotgun (WGS) entry which is preliminary data.</text>
</comment>
<sequence>MNYNNILSWRTRVDIDQKTWNINMLTSWWEDRCTLTKYMVNMMWNKIIIIHHTCSPFISSTQKMTRKPMMIFIWVEQINMVEPDTFIASDEEAEILSRSPFHSAREVSRHSLYTTRRSSSGVHSTSSTQRSHTRRSNFEAQIDGRFRRMKESCGKFQDVVRSRHNTKPTYVANNTSGSGYVRSVGSAYGSRGSLGGESGGGGSVGAGSKGGGSVGDHRFFLGDINENDCDGIGNIVRSQAAGGFNSQTSHNFGSFEVSLDMFP</sequence>
<accession>A0ABQ8BFU3</accession>
<keyword evidence="3" id="KW-1185">Reference proteome</keyword>
<feature type="region of interest" description="Disordered" evidence="1">
    <location>
        <begin position="112"/>
        <end position="143"/>
    </location>
</feature>
<name>A0ABQ8BFU3_BRANA</name>